<evidence type="ECO:0000313" key="3">
    <source>
        <dbReference type="Proteomes" id="UP001165063"/>
    </source>
</evidence>
<accession>A0A9W7DDL8</accession>
<organism evidence="2 3">
    <name type="scientific">Ambrosiozyma monospora</name>
    <name type="common">Yeast</name>
    <name type="synonym">Endomycopsis monosporus</name>
    <dbReference type="NCBI Taxonomy" id="43982"/>
    <lineage>
        <taxon>Eukaryota</taxon>
        <taxon>Fungi</taxon>
        <taxon>Dikarya</taxon>
        <taxon>Ascomycota</taxon>
        <taxon>Saccharomycotina</taxon>
        <taxon>Pichiomycetes</taxon>
        <taxon>Pichiales</taxon>
        <taxon>Pichiaceae</taxon>
        <taxon>Ambrosiozyma</taxon>
    </lineage>
</organism>
<comment type="caution">
    <text evidence="2">The sequence shown here is derived from an EMBL/GenBank/DDBJ whole genome shotgun (WGS) entry which is preliminary data.</text>
</comment>
<dbReference type="Proteomes" id="UP001165063">
    <property type="component" value="Unassembled WGS sequence"/>
</dbReference>
<keyword evidence="1" id="KW-0472">Membrane</keyword>
<keyword evidence="1" id="KW-0812">Transmembrane</keyword>
<keyword evidence="1" id="KW-1133">Transmembrane helix</keyword>
<sequence length="272" mass="30275">MASHTSPNLNPFEDDMSESVSGLMNDLNILLERLQFLKEKLDETPDSEKRLAQAECAQESTMNLLCELAFVDDISSTELVQLKGITKKISNVQSKLPPHTRLQFKLQEVSHQIKKAQKGNRFTLHAGYGMSSNPLNSSTNPFQVNQQKRSLISQPAGYGMSSNQLNSSTNPFQVDQQKRSLISQPAIQSKHKSDSANTARDMFRSTSDRMTLDFDHDVSREVNDYPGSPQSSTVPSINKKRKKLIIGIGCIIFVLILALALGLGFGLQKHKK</sequence>
<proteinExistence type="predicted"/>
<name>A0A9W7DDL8_AMBMO</name>
<dbReference type="AlphaFoldDB" id="A0A9W7DDL8"/>
<feature type="transmembrane region" description="Helical" evidence="1">
    <location>
        <begin position="244"/>
        <end position="267"/>
    </location>
</feature>
<protein>
    <submittedName>
        <fullName evidence="2">Unnamed protein product</fullName>
    </submittedName>
</protein>
<gene>
    <name evidence="2" type="ORF">Amon01_000123500</name>
</gene>
<dbReference type="EMBL" id="BSXU01000368">
    <property type="protein sequence ID" value="GMG20436.1"/>
    <property type="molecule type" value="Genomic_DNA"/>
</dbReference>
<reference evidence="2" key="1">
    <citation type="submission" date="2023-04" db="EMBL/GenBank/DDBJ databases">
        <title>Ambrosiozyma monospora NBRC 1965.</title>
        <authorList>
            <person name="Ichikawa N."/>
            <person name="Sato H."/>
            <person name="Tonouchi N."/>
        </authorList>
    </citation>
    <scope>NUCLEOTIDE SEQUENCE</scope>
    <source>
        <strain evidence="2">NBRC 1965</strain>
    </source>
</reference>
<keyword evidence="3" id="KW-1185">Reference proteome</keyword>
<evidence type="ECO:0000256" key="1">
    <source>
        <dbReference type="SAM" id="Phobius"/>
    </source>
</evidence>
<evidence type="ECO:0000313" key="2">
    <source>
        <dbReference type="EMBL" id="GMG20436.1"/>
    </source>
</evidence>